<evidence type="ECO:0000313" key="3">
    <source>
        <dbReference type="EMBL" id="AMO36880.1"/>
    </source>
</evidence>
<keyword evidence="1" id="KW-0479">Metal-binding</keyword>
<accession>A0A127K4I8</accession>
<dbReference type="Pfam" id="PF01557">
    <property type="entry name" value="FAA_hydrolase"/>
    <property type="match status" value="1"/>
</dbReference>
<feature type="domain" description="Fumarylacetoacetase-like C-terminal" evidence="2">
    <location>
        <begin position="30"/>
        <end position="231"/>
    </location>
</feature>
<dbReference type="KEGG" id="thu:AC731_007955"/>
<protein>
    <submittedName>
        <fullName evidence="3">Fumarylacetoacetase</fullName>
    </submittedName>
</protein>
<evidence type="ECO:0000256" key="1">
    <source>
        <dbReference type="ARBA" id="ARBA00022723"/>
    </source>
</evidence>
<gene>
    <name evidence="3" type="ORF">AC731_007955</name>
</gene>
<dbReference type="PANTHER" id="PTHR11820">
    <property type="entry name" value="ACYLPYRUVASE"/>
    <property type="match status" value="1"/>
</dbReference>
<dbReference type="InterPro" id="IPR011234">
    <property type="entry name" value="Fumarylacetoacetase-like_C"/>
</dbReference>
<sequence length="236" mass="25607">MSGIRYLWSPAPTPSLPVRGCDARFPVRRIFCVGRNYHAHAIEMGNPIDKATMRPFYFMKDAGSLVESGATVPYPPGTQDYQYEMELVVAIGAAGFRVAEAEADRLIHGYAAGLDMTRRDLQKAGRDQGRPWDLGKNFEQGAICGEIVPAAGLGVPDRGAIALQVNGQTRQSADLSLLIWNLRELIADLSQFYHLQAGDLIYTGTPEGVGAVKPGDRLQGHIEGVGDITLQIGEPE</sequence>
<dbReference type="Gene3D" id="3.90.850.10">
    <property type="entry name" value="Fumarylacetoacetase-like, C-terminal domain"/>
    <property type="match status" value="1"/>
</dbReference>
<dbReference type="RefSeq" id="WP_048704948.1">
    <property type="nucleotide sequence ID" value="NZ_CP014646.1"/>
</dbReference>
<keyword evidence="4" id="KW-1185">Reference proteome</keyword>
<dbReference type="AlphaFoldDB" id="A0A127K4I8"/>
<evidence type="ECO:0000259" key="2">
    <source>
        <dbReference type="Pfam" id="PF01557"/>
    </source>
</evidence>
<dbReference type="STRING" id="1134435.AC731_007955"/>
<name>A0A127K4I8_9RHOO</name>
<reference evidence="4" key="1">
    <citation type="submission" date="2016-03" db="EMBL/GenBank/DDBJ databases">
        <authorList>
            <person name="Ma C."/>
            <person name="Zhou S."/>
            <person name="Yang G."/>
        </authorList>
    </citation>
    <scope>NUCLEOTIDE SEQUENCE [LARGE SCALE GENOMIC DNA]</scope>
    <source>
        <strain evidence="4">SgZ-1</strain>
    </source>
</reference>
<dbReference type="EMBL" id="CP014646">
    <property type="protein sequence ID" value="AMO36880.1"/>
    <property type="molecule type" value="Genomic_DNA"/>
</dbReference>
<dbReference type="Proteomes" id="UP000036902">
    <property type="component" value="Chromosome"/>
</dbReference>
<dbReference type="SUPFAM" id="SSF56529">
    <property type="entry name" value="FAH"/>
    <property type="match status" value="1"/>
</dbReference>
<dbReference type="GO" id="GO:0046872">
    <property type="term" value="F:metal ion binding"/>
    <property type="evidence" value="ECO:0007669"/>
    <property type="project" value="UniProtKB-KW"/>
</dbReference>
<dbReference type="PANTHER" id="PTHR11820:SF90">
    <property type="entry name" value="FLUTATHIONE S-TRANSFERASE"/>
    <property type="match status" value="1"/>
</dbReference>
<organism evidence="3 4">
    <name type="scientific">Thauera humireducens</name>
    <dbReference type="NCBI Taxonomy" id="1134435"/>
    <lineage>
        <taxon>Bacteria</taxon>
        <taxon>Pseudomonadati</taxon>
        <taxon>Pseudomonadota</taxon>
        <taxon>Betaproteobacteria</taxon>
        <taxon>Rhodocyclales</taxon>
        <taxon>Zoogloeaceae</taxon>
        <taxon>Thauera</taxon>
    </lineage>
</organism>
<dbReference type="InterPro" id="IPR036663">
    <property type="entry name" value="Fumarylacetoacetase_C_sf"/>
</dbReference>
<proteinExistence type="predicted"/>
<dbReference type="GO" id="GO:0018773">
    <property type="term" value="F:acetylpyruvate hydrolase activity"/>
    <property type="evidence" value="ECO:0007669"/>
    <property type="project" value="TreeGrafter"/>
</dbReference>
<evidence type="ECO:0000313" key="4">
    <source>
        <dbReference type="Proteomes" id="UP000036902"/>
    </source>
</evidence>